<dbReference type="InterPro" id="IPR012910">
    <property type="entry name" value="Plug_dom"/>
</dbReference>
<dbReference type="InterPro" id="IPR039426">
    <property type="entry name" value="TonB-dep_rcpt-like"/>
</dbReference>
<evidence type="ECO:0000256" key="5">
    <source>
        <dbReference type="ARBA" id="ARBA00022729"/>
    </source>
</evidence>
<accession>A0ABW3IAB1</accession>
<dbReference type="InterPro" id="IPR010949">
    <property type="entry name" value="TonB_Hb/transfer/lactofer_rcpt"/>
</dbReference>
<dbReference type="SUPFAM" id="SSF56935">
    <property type="entry name" value="Porins"/>
    <property type="match status" value="1"/>
</dbReference>
<evidence type="ECO:0000256" key="12">
    <source>
        <dbReference type="SAM" id="SignalP"/>
    </source>
</evidence>
<evidence type="ECO:0000256" key="9">
    <source>
        <dbReference type="PROSITE-ProRule" id="PRU01360"/>
    </source>
</evidence>
<sequence>MLFFVQNHQTRFGRLSAPLLSLLSFHATAEPNDAVVLDQIIVETEQVSAKDSHTNSQQISRGLVWNEHDLVRWQTGITVTEGGRGGANGYSMRGVESDRVAISVDGISAVESYMPRFYYIKGFYNGNRNSTEIENLASVQFNKGANSLTQGSGALGGSVSMQTKTVHDFVPAGKNVGFYAKTAYSSRNEEYRQVVGGGFIYGNVEGLLQYTYRNAHENKNYYSGKIKDINYCGAVPNSAGDGGFEDRRKTYPELCGRGRLLPDNLNYRSQSWLAKLGYHFNQQHFVQGFFENFDQNRKILEKSFYALNRQEASDVTPYQRIGIVYDYTPTKSWLNKFSVQLAQQKVSQEANSNQYGTWTGKDHADYNIVTEQRLYKTEQKHHQLDFSFISNEVDSYIAHHQLQGGFGYHWGKLENKNQEYKYSAYSNSTTTRQFTIQQPVFRQSWYGYIQDLININPKWSANAGLRFDHYRYQPKTSSLKYDIESQEMVALAKKQFSAISYSAGLNYAITDSTLLSYQFSTGFKAPKIEEMYFDLKGSSAVNFLPNINLRAEKAQNHELTLTTEGDNYQLSLTAFYTKYRDFIDADAKPKVASRQRTNWATKEKYTEYYLDGIDYQQINIDKAYVTGIDLHARAEGSLIGLPKNLYTTFKSSYAKGRKNNGTAMLAIQPFSIALGLGYQAEDDKWNLLFSGRYVSAKKASDAMDKPVANSLKLDVNKKTGEISGFEQAKLYRFLSDSYTVFDLTAQYQLNSNFTINAGIFNLFNRKYTTWDSLRQIKYNGAMGDVWNSGEGLERFTEAGRHFALSLEMRF</sequence>
<comment type="similarity">
    <text evidence="9 11">Belongs to the TonB-dependent receptor family.</text>
</comment>
<evidence type="ECO:0000313" key="16">
    <source>
        <dbReference type="Proteomes" id="UP001596996"/>
    </source>
</evidence>
<keyword evidence="2 9" id="KW-0813">Transport</keyword>
<dbReference type="InterPro" id="IPR036942">
    <property type="entry name" value="Beta-barrel_TonB_sf"/>
</dbReference>
<evidence type="ECO:0000256" key="7">
    <source>
        <dbReference type="ARBA" id="ARBA00023136"/>
    </source>
</evidence>
<evidence type="ECO:0000256" key="4">
    <source>
        <dbReference type="ARBA" id="ARBA00022692"/>
    </source>
</evidence>
<keyword evidence="4 9" id="KW-0812">Transmembrane</keyword>
<dbReference type="PANTHER" id="PTHR30069">
    <property type="entry name" value="TONB-DEPENDENT OUTER MEMBRANE RECEPTOR"/>
    <property type="match status" value="1"/>
</dbReference>
<evidence type="ECO:0000256" key="3">
    <source>
        <dbReference type="ARBA" id="ARBA00022452"/>
    </source>
</evidence>
<evidence type="ECO:0000259" key="14">
    <source>
        <dbReference type="Pfam" id="PF07715"/>
    </source>
</evidence>
<dbReference type="Pfam" id="PF07715">
    <property type="entry name" value="Plug"/>
    <property type="match status" value="1"/>
</dbReference>
<evidence type="ECO:0000256" key="11">
    <source>
        <dbReference type="RuleBase" id="RU003357"/>
    </source>
</evidence>
<keyword evidence="16" id="KW-1185">Reference proteome</keyword>
<keyword evidence="5 12" id="KW-0732">Signal</keyword>
<name>A0ABW3IAB1_9PAST</name>
<evidence type="ECO:0000256" key="2">
    <source>
        <dbReference type="ARBA" id="ARBA00022448"/>
    </source>
</evidence>
<feature type="chain" id="PRO_5045693542" evidence="12">
    <location>
        <begin position="30"/>
        <end position="810"/>
    </location>
</feature>
<dbReference type="InterPro" id="IPR000531">
    <property type="entry name" value="Beta-barrel_TonB"/>
</dbReference>
<dbReference type="Pfam" id="PF00593">
    <property type="entry name" value="TonB_dep_Rec_b-barrel"/>
    <property type="match status" value="1"/>
</dbReference>
<dbReference type="InterPro" id="IPR010917">
    <property type="entry name" value="TonB_rcpt_CS"/>
</dbReference>
<dbReference type="PROSITE" id="PS01156">
    <property type="entry name" value="TONB_DEPENDENT_REC_2"/>
    <property type="match status" value="1"/>
</dbReference>
<feature type="domain" description="TonB-dependent receptor plug" evidence="14">
    <location>
        <begin position="54"/>
        <end position="157"/>
    </location>
</feature>
<keyword evidence="15" id="KW-0675">Receptor</keyword>
<organism evidence="15 16">
    <name type="scientific">Seminibacterium arietis</name>
    <dbReference type="NCBI Taxonomy" id="1173502"/>
    <lineage>
        <taxon>Bacteria</taxon>
        <taxon>Pseudomonadati</taxon>
        <taxon>Pseudomonadota</taxon>
        <taxon>Gammaproteobacteria</taxon>
        <taxon>Pasteurellales</taxon>
        <taxon>Pasteurellaceae</taxon>
        <taxon>Seminibacterium</taxon>
    </lineage>
</organism>
<dbReference type="PROSITE" id="PS52016">
    <property type="entry name" value="TONB_DEPENDENT_REC_3"/>
    <property type="match status" value="1"/>
</dbReference>
<dbReference type="Gene3D" id="2.170.130.10">
    <property type="entry name" value="TonB-dependent receptor, plug domain"/>
    <property type="match status" value="1"/>
</dbReference>
<evidence type="ECO:0000256" key="1">
    <source>
        <dbReference type="ARBA" id="ARBA00004571"/>
    </source>
</evidence>
<protein>
    <submittedName>
        <fullName evidence="15">TonB-dependent hemoglobin/transferrin/lactoferrin family receptor</fullName>
    </submittedName>
</protein>
<evidence type="ECO:0000256" key="8">
    <source>
        <dbReference type="ARBA" id="ARBA00023237"/>
    </source>
</evidence>
<feature type="short sequence motif" description="TonB C-terminal box" evidence="10">
    <location>
        <begin position="793"/>
        <end position="810"/>
    </location>
</feature>
<feature type="signal peptide" evidence="12">
    <location>
        <begin position="1"/>
        <end position="29"/>
    </location>
</feature>
<keyword evidence="3 9" id="KW-1134">Transmembrane beta strand</keyword>
<dbReference type="Gene3D" id="2.40.170.20">
    <property type="entry name" value="TonB-dependent receptor, beta-barrel domain"/>
    <property type="match status" value="1"/>
</dbReference>
<feature type="domain" description="TonB-dependent receptor-like beta-barrel" evidence="13">
    <location>
        <begin position="266"/>
        <end position="762"/>
    </location>
</feature>
<dbReference type="Proteomes" id="UP001596996">
    <property type="component" value="Unassembled WGS sequence"/>
</dbReference>
<dbReference type="EMBL" id="JBHTJN010000010">
    <property type="protein sequence ID" value="MFD0966322.1"/>
    <property type="molecule type" value="Genomic_DNA"/>
</dbReference>
<comment type="caution">
    <text evidence="15">The sequence shown here is derived from an EMBL/GenBank/DDBJ whole genome shotgun (WGS) entry which is preliminary data.</text>
</comment>
<dbReference type="CDD" id="cd01347">
    <property type="entry name" value="ligand_gated_channel"/>
    <property type="match status" value="1"/>
</dbReference>
<gene>
    <name evidence="15" type="ORF">ACFQ02_05595</name>
</gene>
<dbReference type="NCBIfam" id="TIGR01786">
    <property type="entry name" value="TonB-hemlactrns"/>
    <property type="match status" value="1"/>
</dbReference>
<evidence type="ECO:0000256" key="6">
    <source>
        <dbReference type="ARBA" id="ARBA00023077"/>
    </source>
</evidence>
<comment type="subcellular location">
    <subcellularLocation>
        <location evidence="1 9">Cell outer membrane</location>
        <topology evidence="1 9">Multi-pass membrane protein</topology>
    </subcellularLocation>
</comment>
<evidence type="ECO:0000259" key="13">
    <source>
        <dbReference type="Pfam" id="PF00593"/>
    </source>
</evidence>
<dbReference type="InterPro" id="IPR037066">
    <property type="entry name" value="Plug_dom_sf"/>
</dbReference>
<keyword evidence="8 9" id="KW-0998">Cell outer membrane</keyword>
<proteinExistence type="inferred from homology"/>
<dbReference type="PANTHER" id="PTHR30069:SF54">
    <property type="entry name" value="TRANSFERRIN-BINDING PROTEIN A"/>
    <property type="match status" value="1"/>
</dbReference>
<evidence type="ECO:0000313" key="15">
    <source>
        <dbReference type="EMBL" id="MFD0966322.1"/>
    </source>
</evidence>
<dbReference type="RefSeq" id="WP_380820347.1">
    <property type="nucleotide sequence ID" value="NZ_JBHTJN010000010.1"/>
</dbReference>
<keyword evidence="6 11" id="KW-0798">TonB box</keyword>
<reference evidence="16" key="1">
    <citation type="journal article" date="2019" name="Int. J. Syst. Evol. Microbiol.">
        <title>The Global Catalogue of Microorganisms (GCM) 10K type strain sequencing project: providing services to taxonomists for standard genome sequencing and annotation.</title>
        <authorList>
            <consortium name="The Broad Institute Genomics Platform"/>
            <consortium name="The Broad Institute Genome Sequencing Center for Infectious Disease"/>
            <person name="Wu L."/>
            <person name="Ma J."/>
        </authorList>
    </citation>
    <scope>NUCLEOTIDE SEQUENCE [LARGE SCALE GENOMIC DNA]</scope>
    <source>
        <strain evidence="16">CCUG 61707</strain>
    </source>
</reference>
<evidence type="ECO:0000256" key="10">
    <source>
        <dbReference type="PROSITE-ProRule" id="PRU10144"/>
    </source>
</evidence>
<keyword evidence="7 9" id="KW-0472">Membrane</keyword>